<feature type="transmembrane region" description="Helical" evidence="1">
    <location>
        <begin position="642"/>
        <end position="661"/>
    </location>
</feature>
<feature type="transmembrane region" description="Helical" evidence="1">
    <location>
        <begin position="420"/>
        <end position="438"/>
    </location>
</feature>
<name>A0ABQ3GC17_9BURK</name>
<feature type="transmembrane region" description="Helical" evidence="1">
    <location>
        <begin position="694"/>
        <end position="714"/>
    </location>
</feature>
<dbReference type="EMBL" id="BMYK01000031">
    <property type="protein sequence ID" value="GHD00363.1"/>
    <property type="molecule type" value="Genomic_DNA"/>
</dbReference>
<feature type="transmembrane region" description="Helical" evidence="1">
    <location>
        <begin position="341"/>
        <end position="362"/>
    </location>
</feature>
<feature type="transmembrane region" description="Helical" evidence="1">
    <location>
        <begin position="735"/>
        <end position="756"/>
    </location>
</feature>
<evidence type="ECO:0000313" key="2">
    <source>
        <dbReference type="EMBL" id="GHD00363.1"/>
    </source>
</evidence>
<keyword evidence="1" id="KW-0472">Membrane</keyword>
<keyword evidence="1" id="KW-0812">Transmembrane</keyword>
<dbReference type="SUPFAM" id="SSF82866">
    <property type="entry name" value="Multidrug efflux transporter AcrB transmembrane domain"/>
    <property type="match status" value="2"/>
</dbReference>
<dbReference type="Gene3D" id="1.20.1640.10">
    <property type="entry name" value="Multidrug efflux transporter AcrB transmembrane domain"/>
    <property type="match status" value="2"/>
</dbReference>
<dbReference type="Proteomes" id="UP000626210">
    <property type="component" value="Unassembled WGS sequence"/>
</dbReference>
<dbReference type="PANTHER" id="PTHR33406">
    <property type="entry name" value="MEMBRANE PROTEIN MJ1562-RELATED"/>
    <property type="match status" value="1"/>
</dbReference>
<proteinExistence type="predicted"/>
<dbReference type="RefSeq" id="WP_189690341.1">
    <property type="nucleotide sequence ID" value="NZ_BMYK01000031.1"/>
</dbReference>
<keyword evidence="3" id="KW-1185">Reference proteome</keyword>
<dbReference type="PANTHER" id="PTHR33406:SF13">
    <property type="entry name" value="MEMBRANE PROTEIN YDFJ"/>
    <property type="match status" value="1"/>
</dbReference>
<keyword evidence="1" id="KW-1133">Transmembrane helix</keyword>
<evidence type="ECO:0000256" key="1">
    <source>
        <dbReference type="SAM" id="Phobius"/>
    </source>
</evidence>
<organism evidence="2 3">
    <name type="scientific">Pseudorhodoferax aquiterrae</name>
    <dbReference type="NCBI Taxonomy" id="747304"/>
    <lineage>
        <taxon>Bacteria</taxon>
        <taxon>Pseudomonadati</taxon>
        <taxon>Pseudomonadota</taxon>
        <taxon>Betaproteobacteria</taxon>
        <taxon>Burkholderiales</taxon>
        <taxon>Comamonadaceae</taxon>
    </lineage>
</organism>
<reference evidence="3" key="1">
    <citation type="journal article" date="2019" name="Int. J. Syst. Evol. Microbiol.">
        <title>The Global Catalogue of Microorganisms (GCM) 10K type strain sequencing project: providing services to taxonomists for standard genome sequencing and annotation.</title>
        <authorList>
            <consortium name="The Broad Institute Genomics Platform"/>
            <consortium name="The Broad Institute Genome Sequencing Center for Infectious Disease"/>
            <person name="Wu L."/>
            <person name="Ma J."/>
        </authorList>
    </citation>
    <scope>NUCLEOTIDE SEQUENCE [LARGE SCALE GENOMIC DNA]</scope>
    <source>
        <strain evidence="3">KCTC 23314</strain>
    </source>
</reference>
<feature type="transmembrane region" description="Helical" evidence="1">
    <location>
        <begin position="762"/>
        <end position="784"/>
    </location>
</feature>
<feature type="transmembrane region" description="Helical" evidence="1">
    <location>
        <begin position="368"/>
        <end position="391"/>
    </location>
</feature>
<accession>A0ABQ3GC17</accession>
<comment type="caution">
    <text evidence="2">The sequence shown here is derived from an EMBL/GenBank/DDBJ whole genome shotgun (WGS) entry which is preliminary data.</text>
</comment>
<sequence>MRRLRHTAVLLWLLFVLVAAVITARTHYVADLSAFLPRNPSAEQAVLLDQLQSGVASRLVLIGLEGGDAEQRARASLELGRALRASGAFDAVHNGDNSAFADTGQFLFAHRYLLSPGVDAQRFTAEGLREAIDETTSLLGTPAGSLVKPILLRDPTGETLRMAEHMLPAQAPRSEGGVWVSRDGARAVLLATTHADGGDLDGQEQALALVRARFAQQADAPALTLLVSGAGSFAVASRAQIKTEVEKLAMAGGVIVVGLLLLSFGGSLRTLFTALLPVSTGVLAGIAAVSLAFGNVHGITLGFGTTLIGEAVDYAIYYLIQARGAPHTGAGARRWLQVGWPTVRLGLWTSLCGFAALLFSGFPGLAQLGLFSVAGLAGAALTTRLVLTAVAPDGAPGLGLRRHLGRGVAVAMRWLQRLRWPLAALAVAAAVALAWLPSPWRGDLAALSPVGEDKLQLDASLRGDLGASDPGVVVAVAAADEAGVLQAAEAAGARLDRLVAAGQLAGYASPARILPSPALQQARRDALPDTGELRRRLEQATQDGPIASPRLAPFVEEVERARGQPLLTRAALDGTPLAAAFDALMVPGGGERPWRGMLTLSQGSQPLDTAALRAAFADMPQVQVVDIAGELRGMYARYLHEAGVQAAFGALALCLVLLVHLRSWARLWRIAQAVGAASLIVIATLALAGVELGILHLVGLLLTVAIGSNYALFFDQLRAEQDAHRGPGPMPVDEDLLASLALANVTAATSFFLLALSSIPTLSALGQVVAPGIVLCLLLSAAFIPTRAAARVQ</sequence>
<feature type="transmembrane region" description="Helical" evidence="1">
    <location>
        <begin position="668"/>
        <end position="688"/>
    </location>
</feature>
<feature type="transmembrane region" description="Helical" evidence="1">
    <location>
        <begin position="299"/>
        <end position="320"/>
    </location>
</feature>
<gene>
    <name evidence="2" type="primary">actII-3</name>
    <name evidence="2" type="ORF">GCM10007320_57800</name>
</gene>
<dbReference type="InterPro" id="IPR050545">
    <property type="entry name" value="Mycobact_MmpL"/>
</dbReference>
<protein>
    <submittedName>
        <fullName evidence="2">Membrane protein</fullName>
    </submittedName>
</protein>
<feature type="transmembrane region" description="Helical" evidence="1">
    <location>
        <begin position="271"/>
        <end position="293"/>
    </location>
</feature>
<evidence type="ECO:0000313" key="3">
    <source>
        <dbReference type="Proteomes" id="UP000626210"/>
    </source>
</evidence>
<feature type="transmembrane region" description="Helical" evidence="1">
    <location>
        <begin position="248"/>
        <end position="264"/>
    </location>
</feature>